<dbReference type="RefSeq" id="WP_091834787.1">
    <property type="nucleotide sequence ID" value="NZ_FPAA01000003.1"/>
</dbReference>
<keyword evidence="3" id="KW-1185">Reference proteome</keyword>
<dbReference type="EMBL" id="FPAA01000003">
    <property type="protein sequence ID" value="SFS51197.1"/>
    <property type="molecule type" value="Genomic_DNA"/>
</dbReference>
<evidence type="ECO:0000313" key="3">
    <source>
        <dbReference type="Proteomes" id="UP000198660"/>
    </source>
</evidence>
<feature type="transmembrane region" description="Helical" evidence="1">
    <location>
        <begin position="12"/>
        <end position="32"/>
    </location>
</feature>
<gene>
    <name evidence="2" type="ORF">SAMN05444972_103120</name>
</gene>
<accession>A0A1I6QFE7</accession>
<dbReference type="Pfam" id="PF09515">
    <property type="entry name" value="Thia_YuaJ"/>
    <property type="match status" value="1"/>
</dbReference>
<dbReference type="OrthoDB" id="9795813at2"/>
<proteinExistence type="predicted"/>
<organism evidence="2 3">
    <name type="scientific">Marininema halotolerans</name>
    <dbReference type="NCBI Taxonomy" id="1155944"/>
    <lineage>
        <taxon>Bacteria</taxon>
        <taxon>Bacillati</taxon>
        <taxon>Bacillota</taxon>
        <taxon>Bacilli</taxon>
        <taxon>Bacillales</taxon>
        <taxon>Thermoactinomycetaceae</taxon>
        <taxon>Marininema</taxon>
    </lineage>
</organism>
<dbReference type="Proteomes" id="UP000198660">
    <property type="component" value="Unassembled WGS sequence"/>
</dbReference>
<evidence type="ECO:0000313" key="2">
    <source>
        <dbReference type="EMBL" id="SFS51197.1"/>
    </source>
</evidence>
<dbReference type="InterPro" id="IPR012651">
    <property type="entry name" value="Thia_Transptr_ThiT"/>
</dbReference>
<dbReference type="GO" id="GO:0005886">
    <property type="term" value="C:plasma membrane"/>
    <property type="evidence" value="ECO:0007669"/>
    <property type="project" value="InterPro"/>
</dbReference>
<feature type="transmembrane region" description="Helical" evidence="1">
    <location>
        <begin position="113"/>
        <end position="134"/>
    </location>
</feature>
<feature type="transmembrane region" description="Helical" evidence="1">
    <location>
        <begin position="52"/>
        <end position="70"/>
    </location>
</feature>
<dbReference type="NCBIfam" id="TIGR02357">
    <property type="entry name" value="ECF_ThiT_YuaJ"/>
    <property type="match status" value="1"/>
</dbReference>
<keyword evidence="1" id="KW-1133">Transmembrane helix</keyword>
<reference evidence="3" key="1">
    <citation type="submission" date="2016-10" db="EMBL/GenBank/DDBJ databases">
        <authorList>
            <person name="Varghese N."/>
            <person name="Submissions S."/>
        </authorList>
    </citation>
    <scope>NUCLEOTIDE SEQUENCE [LARGE SCALE GENOMIC DNA]</scope>
    <source>
        <strain evidence="3">DSM 45789</strain>
    </source>
</reference>
<feature type="transmembrane region" description="Helical" evidence="1">
    <location>
        <begin position="146"/>
        <end position="171"/>
    </location>
</feature>
<keyword evidence="1" id="KW-0812">Transmembrane</keyword>
<dbReference type="GO" id="GO:0015234">
    <property type="term" value="F:thiamine transmembrane transporter activity"/>
    <property type="evidence" value="ECO:0007669"/>
    <property type="project" value="InterPro"/>
</dbReference>
<dbReference type="Gene3D" id="1.10.1760.20">
    <property type="match status" value="1"/>
</dbReference>
<dbReference type="AlphaFoldDB" id="A0A1I6QFE7"/>
<sequence>MKRDRLITMMEIAIMAGIGGVLSYYVALRLWPQGGSASLAMVPIVILAFRRGWVAGVVCGLLVGLINLMISPYITHPIQVVLDYPLPYALLGLAGWFRPVDEKGAISIKRMGLGVTIAGLARLIPHFISGVVWFGSYAPEGWPVVLYSLCYNASYLVIDVLVTIILMSYLLKKAPQLVASR</sequence>
<evidence type="ECO:0000256" key="1">
    <source>
        <dbReference type="SAM" id="Phobius"/>
    </source>
</evidence>
<keyword evidence="1" id="KW-0472">Membrane</keyword>
<protein>
    <submittedName>
        <fullName evidence="2">Thiamine transporter</fullName>
    </submittedName>
</protein>
<name>A0A1I6QFE7_9BACL</name>